<dbReference type="GO" id="GO:0020037">
    <property type="term" value="F:heme binding"/>
    <property type="evidence" value="ECO:0007669"/>
    <property type="project" value="InterPro"/>
</dbReference>
<dbReference type="Proteomes" id="UP000073492">
    <property type="component" value="Unassembled WGS sequence"/>
</dbReference>
<dbReference type="Pfam" id="PF11563">
    <property type="entry name" value="Protoglobin"/>
    <property type="match status" value="1"/>
</dbReference>
<dbReference type="PANTHER" id="PTHR42071:SF1">
    <property type="entry name" value="GLOBIN-SENSOR DOMAIN-CONTAINING PROTEIN"/>
    <property type="match status" value="1"/>
</dbReference>
<gene>
    <name evidence="2" type="ORF">AC579_7730</name>
</gene>
<accession>A0A139IU99</accession>
<dbReference type="PANTHER" id="PTHR42071">
    <property type="entry name" value="PROTOGLOBIN DOMAIN-CONTAINING PROTEIN"/>
    <property type="match status" value="1"/>
</dbReference>
<reference evidence="2 3" key="1">
    <citation type="submission" date="2015-07" db="EMBL/GenBank/DDBJ databases">
        <title>Comparative genomics of the Sigatoka disease complex on banana suggests a link between parallel evolutionary changes in Pseudocercospora fijiensis and Pseudocercospora eumusae and increased virulence on the banana host.</title>
        <authorList>
            <person name="Chang T.-C."/>
            <person name="Salvucci A."/>
            <person name="Crous P.W."/>
            <person name="Stergiopoulos I."/>
        </authorList>
    </citation>
    <scope>NUCLEOTIDE SEQUENCE [LARGE SCALE GENOMIC DNA]</scope>
    <source>
        <strain evidence="2 3">CBS 116634</strain>
    </source>
</reference>
<dbReference type="EMBL" id="LFZO01000010">
    <property type="protein sequence ID" value="KXT18144.1"/>
    <property type="molecule type" value="Genomic_DNA"/>
</dbReference>
<name>A0A139IU99_9PEZI</name>
<dbReference type="OrthoDB" id="10027058at2759"/>
<proteinExistence type="predicted"/>
<evidence type="ECO:0000313" key="3">
    <source>
        <dbReference type="Proteomes" id="UP000073492"/>
    </source>
</evidence>
<dbReference type="AlphaFoldDB" id="A0A139IU99"/>
<evidence type="ECO:0000313" key="2">
    <source>
        <dbReference type="EMBL" id="KXT18144.1"/>
    </source>
</evidence>
<dbReference type="GO" id="GO:0019825">
    <property type="term" value="F:oxygen binding"/>
    <property type="evidence" value="ECO:0007669"/>
    <property type="project" value="InterPro"/>
</dbReference>
<dbReference type="InterPro" id="IPR044398">
    <property type="entry name" value="Globin-sensor_dom"/>
</dbReference>
<keyword evidence="3" id="KW-1185">Reference proteome</keyword>
<protein>
    <recommendedName>
        <fullName evidence="1">Globin-sensor domain-containing protein</fullName>
    </recommendedName>
</protein>
<organism evidence="2 3">
    <name type="scientific">Pseudocercospora musae</name>
    <dbReference type="NCBI Taxonomy" id="113226"/>
    <lineage>
        <taxon>Eukaryota</taxon>
        <taxon>Fungi</taxon>
        <taxon>Dikarya</taxon>
        <taxon>Ascomycota</taxon>
        <taxon>Pezizomycotina</taxon>
        <taxon>Dothideomycetes</taxon>
        <taxon>Dothideomycetidae</taxon>
        <taxon>Mycosphaerellales</taxon>
        <taxon>Mycosphaerellaceae</taxon>
        <taxon>Pseudocercospora</taxon>
    </lineage>
</organism>
<feature type="domain" description="Globin-sensor" evidence="1">
    <location>
        <begin position="22"/>
        <end position="62"/>
    </location>
</feature>
<evidence type="ECO:0000259" key="1">
    <source>
        <dbReference type="Pfam" id="PF11563"/>
    </source>
</evidence>
<sequence>MASLPKDMEHIDRRELLTSLPARIQYLHDFLEFAPDDVEALITGQKCIKPIIPSIVNMVYKKTPPSRHHSPILLHA</sequence>
<comment type="caution">
    <text evidence="2">The sequence shown here is derived from an EMBL/GenBank/DDBJ whole genome shotgun (WGS) entry which is preliminary data.</text>
</comment>